<evidence type="ECO:0000313" key="2">
    <source>
        <dbReference type="EMBL" id="VAW30488.1"/>
    </source>
</evidence>
<reference evidence="2" key="1">
    <citation type="submission" date="2018-06" db="EMBL/GenBank/DDBJ databases">
        <authorList>
            <person name="Zhirakovskaya E."/>
        </authorList>
    </citation>
    <scope>NUCLEOTIDE SEQUENCE</scope>
</reference>
<name>A0A3B0UIK3_9ZZZZ</name>
<accession>A0A3B0UIK3</accession>
<sequence>MADLLLYIDEDACEHAVVQALRVRNIDLLTTIEANRLGNDDHSQLAFAASTGRAIYTFNVGDFAKLHYDYLTENKTHAGIIVIPDQRSSIGEKVRRLASFISRTNAEEMVNRMEYL</sequence>
<organism evidence="2">
    <name type="scientific">hydrothermal vent metagenome</name>
    <dbReference type="NCBI Taxonomy" id="652676"/>
    <lineage>
        <taxon>unclassified sequences</taxon>
        <taxon>metagenomes</taxon>
        <taxon>ecological metagenomes</taxon>
    </lineage>
</organism>
<evidence type="ECO:0000259" key="1">
    <source>
        <dbReference type="Pfam" id="PF18480"/>
    </source>
</evidence>
<proteinExistence type="predicted"/>
<gene>
    <name evidence="2" type="ORF">MNBD_CHLOROFLEXI01-4783</name>
</gene>
<dbReference type="EMBL" id="UOEU01000055">
    <property type="protein sequence ID" value="VAW30488.1"/>
    <property type="molecule type" value="Genomic_DNA"/>
</dbReference>
<feature type="domain" description="DUF5615" evidence="1">
    <location>
        <begin position="6"/>
        <end position="108"/>
    </location>
</feature>
<dbReference type="Pfam" id="PF18480">
    <property type="entry name" value="DUF5615"/>
    <property type="match status" value="1"/>
</dbReference>
<dbReference type="InterPro" id="IPR041049">
    <property type="entry name" value="DUF5615"/>
</dbReference>
<dbReference type="AlphaFoldDB" id="A0A3B0UIK3"/>
<protein>
    <recommendedName>
        <fullName evidence="1">DUF5615 domain-containing protein</fullName>
    </recommendedName>
</protein>